<evidence type="ECO:0000313" key="2">
    <source>
        <dbReference type="EMBL" id="GIF91252.1"/>
    </source>
</evidence>
<feature type="transmembrane region" description="Helical" evidence="1">
    <location>
        <begin position="68"/>
        <end position="85"/>
    </location>
</feature>
<protein>
    <submittedName>
        <fullName evidence="2">Uncharacterized protein</fullName>
    </submittedName>
</protein>
<dbReference type="RefSeq" id="WP_191839099.1">
    <property type="nucleotide sequence ID" value="NZ_BAAALB010000006.1"/>
</dbReference>
<keyword evidence="1" id="KW-0472">Membrane</keyword>
<gene>
    <name evidence="2" type="ORF">Cch02nite_46960</name>
</gene>
<keyword evidence="1" id="KW-0812">Transmembrane</keyword>
<evidence type="ECO:0000313" key="3">
    <source>
        <dbReference type="Proteomes" id="UP000619293"/>
    </source>
</evidence>
<reference evidence="2 3" key="1">
    <citation type="submission" date="2021-01" db="EMBL/GenBank/DDBJ databases">
        <title>Whole genome shotgun sequence of Catellatospora chokoriensis NBRC 107358.</title>
        <authorList>
            <person name="Komaki H."/>
            <person name="Tamura T."/>
        </authorList>
    </citation>
    <scope>NUCLEOTIDE SEQUENCE [LARGE SCALE GENOMIC DNA]</scope>
    <source>
        <strain evidence="2 3">NBRC 107358</strain>
    </source>
</reference>
<accession>A0A8J3K2I5</accession>
<organism evidence="2 3">
    <name type="scientific">Catellatospora chokoriensis</name>
    <dbReference type="NCBI Taxonomy" id="310353"/>
    <lineage>
        <taxon>Bacteria</taxon>
        <taxon>Bacillati</taxon>
        <taxon>Actinomycetota</taxon>
        <taxon>Actinomycetes</taxon>
        <taxon>Micromonosporales</taxon>
        <taxon>Micromonosporaceae</taxon>
        <taxon>Catellatospora</taxon>
    </lineage>
</organism>
<name>A0A8J3K2I5_9ACTN</name>
<dbReference type="AlphaFoldDB" id="A0A8J3K2I5"/>
<sequence>MRNPFRALHPRQFRGLRLFLVITVAALAAGLAGSALLPAEHRGLAVGLILAAGVTAGWFALSGFRPVWTAVAAVMGFLFVVIVLRETGPSLLQLRGGQVEAQVMSVRESSGSADRYHYAMAAHSGRAVGGELTVDENTYRIGESVTVVEDPDGLAHPMLPSQLTEHRQSWLAVTVLYLVTAVLCLLAGRPRRVKAD</sequence>
<proteinExistence type="predicted"/>
<keyword evidence="3" id="KW-1185">Reference proteome</keyword>
<keyword evidence="1" id="KW-1133">Transmembrane helix</keyword>
<dbReference type="EMBL" id="BONG01000030">
    <property type="protein sequence ID" value="GIF91252.1"/>
    <property type="molecule type" value="Genomic_DNA"/>
</dbReference>
<comment type="caution">
    <text evidence="2">The sequence shown here is derived from an EMBL/GenBank/DDBJ whole genome shotgun (WGS) entry which is preliminary data.</text>
</comment>
<evidence type="ECO:0000256" key="1">
    <source>
        <dbReference type="SAM" id="Phobius"/>
    </source>
</evidence>
<dbReference type="Proteomes" id="UP000619293">
    <property type="component" value="Unassembled WGS sequence"/>
</dbReference>
<feature type="transmembrane region" description="Helical" evidence="1">
    <location>
        <begin position="169"/>
        <end position="188"/>
    </location>
</feature>
<feature type="transmembrane region" description="Helical" evidence="1">
    <location>
        <begin position="44"/>
        <end position="61"/>
    </location>
</feature>